<dbReference type="FunFam" id="1.10.12.10:FF:000001">
    <property type="entry name" value="Probable enoyl-CoA hydratase, mitochondrial"/>
    <property type="match status" value="1"/>
</dbReference>
<gene>
    <name evidence="4" type="ORF">TU73_18530</name>
</gene>
<dbReference type="InterPro" id="IPR018376">
    <property type="entry name" value="Enoyl-CoA_hyd/isom_CS"/>
</dbReference>
<dbReference type="SUPFAM" id="SSF52096">
    <property type="entry name" value="ClpP/crotonase"/>
    <property type="match status" value="1"/>
</dbReference>
<name>A0A0R2Y4T3_9PSED</name>
<dbReference type="InterPro" id="IPR014748">
    <property type="entry name" value="Enoyl-CoA_hydra_C"/>
</dbReference>
<keyword evidence="2" id="KW-0456">Lyase</keyword>
<comment type="caution">
    <text evidence="4">The sequence shown here is derived from an EMBL/GenBank/DDBJ whole genome shotgun (WGS) entry which is preliminary data.</text>
</comment>
<dbReference type="PANTHER" id="PTHR11941:SF54">
    <property type="entry name" value="ENOYL-COA HYDRATASE, MITOCHONDRIAL"/>
    <property type="match status" value="1"/>
</dbReference>
<dbReference type="AlphaFoldDB" id="A0A0R2Y4T3"/>
<dbReference type="Gene3D" id="1.10.12.10">
    <property type="entry name" value="Lyase 2-enoyl-coa Hydratase, Chain A, domain 2"/>
    <property type="match status" value="1"/>
</dbReference>
<evidence type="ECO:0000256" key="2">
    <source>
        <dbReference type="ARBA" id="ARBA00023239"/>
    </source>
</evidence>
<comment type="similarity">
    <text evidence="1 3">Belongs to the enoyl-CoA hydratase/isomerase family.</text>
</comment>
<dbReference type="InterPro" id="IPR029045">
    <property type="entry name" value="ClpP/crotonase-like_dom_sf"/>
</dbReference>
<dbReference type="CDD" id="cd06558">
    <property type="entry name" value="crotonase-like"/>
    <property type="match status" value="1"/>
</dbReference>
<accession>A0A0R2Y4T3</accession>
<dbReference type="PANTHER" id="PTHR11941">
    <property type="entry name" value="ENOYL-COA HYDRATASE-RELATED"/>
    <property type="match status" value="1"/>
</dbReference>
<dbReference type="GO" id="GO:0016836">
    <property type="term" value="F:hydro-lyase activity"/>
    <property type="evidence" value="ECO:0007669"/>
    <property type="project" value="UniProtKB-ARBA"/>
</dbReference>
<dbReference type="GO" id="GO:0006635">
    <property type="term" value="P:fatty acid beta-oxidation"/>
    <property type="evidence" value="ECO:0007669"/>
    <property type="project" value="TreeGrafter"/>
</dbReference>
<dbReference type="Proteomes" id="UP000051446">
    <property type="component" value="Unassembled WGS sequence"/>
</dbReference>
<evidence type="ECO:0000313" key="5">
    <source>
        <dbReference type="Proteomes" id="UP000051446"/>
    </source>
</evidence>
<organism evidence="4 5">
    <name type="scientific">Pseudomonas libanensis</name>
    <dbReference type="NCBI Taxonomy" id="75588"/>
    <lineage>
        <taxon>Bacteria</taxon>
        <taxon>Pseudomonadati</taxon>
        <taxon>Pseudomonadota</taxon>
        <taxon>Gammaproteobacteria</taxon>
        <taxon>Pseudomonadales</taxon>
        <taxon>Pseudomonadaceae</taxon>
        <taxon>Pseudomonas</taxon>
    </lineage>
</organism>
<protein>
    <submittedName>
        <fullName evidence="4">Enoyl-CoA hydratase</fullName>
    </submittedName>
</protein>
<dbReference type="PROSITE" id="PS00166">
    <property type="entry name" value="ENOYL_COA_HYDRATASE"/>
    <property type="match status" value="1"/>
</dbReference>
<reference evidence="4 5" key="1">
    <citation type="submission" date="2015-02" db="EMBL/GenBank/DDBJ databases">
        <title>Pseudomonas helleri sp. nov. and Pseudomonas weihenstephanensis sp. nov., isolated from raw cows milk.</title>
        <authorList>
            <person name="von Neubeck M."/>
            <person name="Huptas C."/>
            <person name="Wenning M."/>
            <person name="Scherer S."/>
        </authorList>
    </citation>
    <scope>NUCLEOTIDE SEQUENCE [LARGE SCALE GENOMIC DNA]</scope>
    <source>
        <strain evidence="4 5">DSM 17149</strain>
    </source>
</reference>
<evidence type="ECO:0000313" key="4">
    <source>
        <dbReference type="EMBL" id="KRP43447.1"/>
    </source>
</evidence>
<evidence type="ECO:0000256" key="1">
    <source>
        <dbReference type="ARBA" id="ARBA00005254"/>
    </source>
</evidence>
<dbReference type="FunFam" id="3.90.226.10:FF:000009">
    <property type="entry name" value="Carnitinyl-CoA dehydratase"/>
    <property type="match status" value="1"/>
</dbReference>
<dbReference type="PATRIC" id="fig|75588.4.peg.460"/>
<dbReference type="Gene3D" id="3.90.226.10">
    <property type="entry name" value="2-enoyl-CoA Hydratase, Chain A, domain 1"/>
    <property type="match status" value="1"/>
</dbReference>
<evidence type="ECO:0000256" key="3">
    <source>
        <dbReference type="RuleBase" id="RU003707"/>
    </source>
</evidence>
<dbReference type="InterPro" id="IPR001753">
    <property type="entry name" value="Enoyl-CoA_hydra/iso"/>
</dbReference>
<proteinExistence type="inferred from homology"/>
<sequence>MNILVERHDRVVLIKLNRPEAKNALSSAMMTELIGQLAVLDQDLGVGCFVITGTPEFFAAGADIKEMNGKSYLDMLNEDYFAGWEGFTRLRTPTIAAVTGYAFGGGCELAMMCDMIFAADTATFAQPEIRLGVIPGMGATQRLTGLIGKAKAMDLVLTGRAMTAQEAEQAGLVSRVYPAANLLDEVLAVAAQIASFSRTATRAAREAVEQSLEVGLHEGVRHERRLFHGLFATPDQQEGMQAFLHKRQPLFNQP</sequence>
<dbReference type="EMBL" id="JYLH01000012">
    <property type="protein sequence ID" value="KRP43447.1"/>
    <property type="molecule type" value="Genomic_DNA"/>
</dbReference>
<dbReference type="RefSeq" id="WP_057013433.1">
    <property type="nucleotide sequence ID" value="NZ_JYLH01000012.1"/>
</dbReference>
<dbReference type="Pfam" id="PF00378">
    <property type="entry name" value="ECH_1"/>
    <property type="match status" value="1"/>
</dbReference>